<sequence>VEVDLDVDNLEKEVIKVQRRTKHLLSPLFTK</sequence>
<comment type="caution">
    <text evidence="1">The sequence shown here is derived from an EMBL/GenBank/DDBJ whole genome shotgun (WGS) entry which is preliminary data.</text>
</comment>
<proteinExistence type="predicted"/>
<organism evidence="1">
    <name type="scientific">marine sediment metagenome</name>
    <dbReference type="NCBI Taxonomy" id="412755"/>
    <lineage>
        <taxon>unclassified sequences</taxon>
        <taxon>metagenomes</taxon>
        <taxon>ecological metagenomes</taxon>
    </lineage>
</organism>
<protein>
    <submittedName>
        <fullName evidence="1">Uncharacterized protein</fullName>
    </submittedName>
</protein>
<evidence type="ECO:0000313" key="1">
    <source>
        <dbReference type="EMBL" id="GAI74102.1"/>
    </source>
</evidence>
<accession>X1QZZ4</accession>
<reference evidence="1" key="1">
    <citation type="journal article" date="2014" name="Front. Microbiol.">
        <title>High frequency of phylogenetically diverse reductive dehalogenase-homologous genes in deep subseafloor sedimentary metagenomes.</title>
        <authorList>
            <person name="Kawai M."/>
            <person name="Futagami T."/>
            <person name="Toyoda A."/>
            <person name="Takaki Y."/>
            <person name="Nishi S."/>
            <person name="Hori S."/>
            <person name="Arai W."/>
            <person name="Tsubouchi T."/>
            <person name="Morono Y."/>
            <person name="Uchiyama I."/>
            <person name="Ito T."/>
            <person name="Fujiyama A."/>
            <person name="Inagaki F."/>
            <person name="Takami H."/>
        </authorList>
    </citation>
    <scope>NUCLEOTIDE SEQUENCE</scope>
    <source>
        <strain evidence="1">Expedition CK06-06</strain>
    </source>
</reference>
<dbReference type="EMBL" id="BARW01014246">
    <property type="protein sequence ID" value="GAI74102.1"/>
    <property type="molecule type" value="Genomic_DNA"/>
</dbReference>
<name>X1QZZ4_9ZZZZ</name>
<dbReference type="AlphaFoldDB" id="X1QZZ4"/>
<feature type="non-terminal residue" evidence="1">
    <location>
        <position position="1"/>
    </location>
</feature>
<gene>
    <name evidence="1" type="ORF">S12H4_25416</name>
</gene>